<evidence type="ECO:0000313" key="5">
    <source>
        <dbReference type="EMBL" id="KIY95483.1"/>
    </source>
</evidence>
<proteinExistence type="predicted"/>
<dbReference type="InterPro" id="IPR011992">
    <property type="entry name" value="EF-hand-dom_pair"/>
</dbReference>
<dbReference type="SUPFAM" id="SSF47473">
    <property type="entry name" value="EF-hand"/>
    <property type="match status" value="1"/>
</dbReference>
<dbReference type="OrthoDB" id="26525at2759"/>
<dbReference type="InterPro" id="IPR050145">
    <property type="entry name" value="Centrin_CML-like"/>
</dbReference>
<dbReference type="InterPro" id="IPR018247">
    <property type="entry name" value="EF_Hand_1_Ca_BS"/>
</dbReference>
<dbReference type="PANTHER" id="PTHR23050">
    <property type="entry name" value="CALCIUM BINDING PROTEIN"/>
    <property type="match status" value="1"/>
</dbReference>
<dbReference type="Gene3D" id="1.10.238.10">
    <property type="entry name" value="EF-hand"/>
    <property type="match status" value="1"/>
</dbReference>
<dbReference type="FunFam" id="1.10.238.10:FF:000001">
    <property type="entry name" value="Calmodulin 1"/>
    <property type="match status" value="1"/>
</dbReference>
<dbReference type="Pfam" id="PF13499">
    <property type="entry name" value="EF-hand_7"/>
    <property type="match status" value="1"/>
</dbReference>
<dbReference type="AlphaFoldDB" id="A0A0D2KI56"/>
<feature type="compositionally biased region" description="Gly residues" evidence="3">
    <location>
        <begin position="109"/>
        <end position="123"/>
    </location>
</feature>
<feature type="region of interest" description="Disordered" evidence="3">
    <location>
        <begin position="100"/>
        <end position="145"/>
    </location>
</feature>
<evidence type="ECO:0000256" key="3">
    <source>
        <dbReference type="SAM" id="MobiDB-lite"/>
    </source>
</evidence>
<dbReference type="Proteomes" id="UP000054498">
    <property type="component" value="Unassembled WGS sequence"/>
</dbReference>
<dbReference type="GO" id="GO:0005509">
    <property type="term" value="F:calcium ion binding"/>
    <property type="evidence" value="ECO:0007669"/>
    <property type="project" value="InterPro"/>
</dbReference>
<accession>A0A0D2KI56</accession>
<gene>
    <name evidence="5" type="ORF">MNEG_12477</name>
</gene>
<sequence>MRTAFQHFDRNGDGRISADELAAALAAAGDATSPEDVADIIRQVDQDGNGEIDYAEFVTMMVTHTAVSAAWTPGGDGRPPMSLALGVTCSGRVESRADLAGQAAAAAAAGGGGRGGGGAGLARGGSSSSAESPLAPLDARRPQLP</sequence>
<dbReference type="CDD" id="cd00051">
    <property type="entry name" value="EFh"/>
    <property type="match status" value="1"/>
</dbReference>
<feature type="domain" description="EF-hand" evidence="4">
    <location>
        <begin position="32"/>
        <end position="67"/>
    </location>
</feature>
<evidence type="ECO:0000259" key="4">
    <source>
        <dbReference type="PROSITE" id="PS50222"/>
    </source>
</evidence>
<dbReference type="RefSeq" id="XP_013894503.1">
    <property type="nucleotide sequence ID" value="XM_014039049.1"/>
</dbReference>
<organism evidence="5 6">
    <name type="scientific">Monoraphidium neglectum</name>
    <dbReference type="NCBI Taxonomy" id="145388"/>
    <lineage>
        <taxon>Eukaryota</taxon>
        <taxon>Viridiplantae</taxon>
        <taxon>Chlorophyta</taxon>
        <taxon>core chlorophytes</taxon>
        <taxon>Chlorophyceae</taxon>
        <taxon>CS clade</taxon>
        <taxon>Sphaeropleales</taxon>
        <taxon>Selenastraceae</taxon>
        <taxon>Monoraphidium</taxon>
    </lineage>
</organism>
<reference evidence="5 6" key="1">
    <citation type="journal article" date="2013" name="BMC Genomics">
        <title>Reconstruction of the lipid metabolism for the microalga Monoraphidium neglectum from its genome sequence reveals characteristics suitable for biofuel production.</title>
        <authorList>
            <person name="Bogen C."/>
            <person name="Al-Dilaimi A."/>
            <person name="Albersmeier A."/>
            <person name="Wichmann J."/>
            <person name="Grundmann M."/>
            <person name="Rupp O."/>
            <person name="Lauersen K.J."/>
            <person name="Blifernez-Klassen O."/>
            <person name="Kalinowski J."/>
            <person name="Goesmann A."/>
            <person name="Mussgnug J.H."/>
            <person name="Kruse O."/>
        </authorList>
    </citation>
    <scope>NUCLEOTIDE SEQUENCE [LARGE SCALE GENOMIC DNA]</scope>
    <source>
        <strain evidence="5 6">SAG 48.87</strain>
    </source>
</reference>
<dbReference type="SMART" id="SM00054">
    <property type="entry name" value="EFh"/>
    <property type="match status" value="2"/>
</dbReference>
<name>A0A0D2KI56_9CHLO</name>
<keyword evidence="6" id="KW-1185">Reference proteome</keyword>
<dbReference type="InterPro" id="IPR002048">
    <property type="entry name" value="EF_hand_dom"/>
</dbReference>
<evidence type="ECO:0000256" key="1">
    <source>
        <dbReference type="ARBA" id="ARBA00022737"/>
    </source>
</evidence>
<evidence type="ECO:0000313" key="6">
    <source>
        <dbReference type="Proteomes" id="UP000054498"/>
    </source>
</evidence>
<dbReference type="KEGG" id="mng:MNEG_12477"/>
<dbReference type="PROSITE" id="PS50222">
    <property type="entry name" value="EF_HAND_2"/>
    <property type="match status" value="2"/>
</dbReference>
<dbReference type="EMBL" id="KK103484">
    <property type="protein sequence ID" value="KIY95483.1"/>
    <property type="molecule type" value="Genomic_DNA"/>
</dbReference>
<feature type="domain" description="EF-hand" evidence="4">
    <location>
        <begin position="1"/>
        <end position="31"/>
    </location>
</feature>
<evidence type="ECO:0000256" key="2">
    <source>
        <dbReference type="ARBA" id="ARBA00022837"/>
    </source>
</evidence>
<keyword evidence="2" id="KW-0106">Calcium</keyword>
<keyword evidence="1" id="KW-0677">Repeat</keyword>
<protein>
    <recommendedName>
        <fullName evidence="4">EF-hand domain-containing protein</fullName>
    </recommendedName>
</protein>
<dbReference type="STRING" id="145388.A0A0D2KI56"/>
<dbReference type="PROSITE" id="PS00018">
    <property type="entry name" value="EF_HAND_1"/>
    <property type="match status" value="2"/>
</dbReference>
<dbReference type="GeneID" id="25729843"/>